<feature type="binding site" evidence="17">
    <location>
        <position position="10"/>
    </location>
    <ligand>
        <name>ATP</name>
        <dbReference type="ChEBI" id="CHEBI:30616"/>
    </ligand>
</feature>
<keyword evidence="8 20" id="KW-0418">Kinase</keyword>
<comment type="cofactor">
    <cofactor evidence="18">
        <name>Mg(2+)</name>
        <dbReference type="ChEBI" id="CHEBI:18420"/>
    </cofactor>
    <text evidence="18">Mn(2+), Zn(2+), Cd(2+) and Co(2+) support activity to lesser extents.</text>
</comment>
<evidence type="ECO:0000256" key="1">
    <source>
        <dbReference type="ARBA" id="ARBA00004651"/>
    </source>
</evidence>
<accession>A0A2D1UAW9</accession>
<evidence type="ECO:0000256" key="16">
    <source>
        <dbReference type="PIRSR" id="PIRSR600829-2"/>
    </source>
</evidence>
<dbReference type="InterPro" id="IPR033717">
    <property type="entry name" value="UDPK"/>
</dbReference>
<keyword evidence="4" id="KW-0444">Lipid biosynthesis</keyword>
<proteinExistence type="inferred from homology"/>
<dbReference type="RefSeq" id="WP_099440623.1">
    <property type="nucleotide sequence ID" value="NZ_CP024091.1"/>
</dbReference>
<evidence type="ECO:0000256" key="7">
    <source>
        <dbReference type="ARBA" id="ARBA00022741"/>
    </source>
</evidence>
<keyword evidence="10 19" id="KW-1133">Transmembrane helix</keyword>
<keyword evidence="14" id="KW-1208">Phospholipid metabolism</keyword>
<dbReference type="PROSITE" id="PS01069">
    <property type="entry name" value="DAGK_PROKAR"/>
    <property type="match status" value="1"/>
</dbReference>
<dbReference type="GO" id="GO:0016301">
    <property type="term" value="F:kinase activity"/>
    <property type="evidence" value="ECO:0007669"/>
    <property type="project" value="UniProtKB-KW"/>
</dbReference>
<keyword evidence="11" id="KW-0443">Lipid metabolism</keyword>
<evidence type="ECO:0000256" key="2">
    <source>
        <dbReference type="ARBA" id="ARBA00005967"/>
    </source>
</evidence>
<evidence type="ECO:0000256" key="10">
    <source>
        <dbReference type="ARBA" id="ARBA00022989"/>
    </source>
</evidence>
<evidence type="ECO:0000256" key="8">
    <source>
        <dbReference type="ARBA" id="ARBA00022777"/>
    </source>
</evidence>
<keyword evidence="6 19" id="KW-0812">Transmembrane</keyword>
<evidence type="ECO:0000256" key="12">
    <source>
        <dbReference type="ARBA" id="ARBA00023136"/>
    </source>
</evidence>
<feature type="transmembrane region" description="Helical" evidence="19">
    <location>
        <begin position="25"/>
        <end position="43"/>
    </location>
</feature>
<keyword evidence="12 19" id="KW-0472">Membrane</keyword>
<feature type="active site" description="Proton acceptor" evidence="15">
    <location>
        <position position="63"/>
    </location>
</feature>
<dbReference type="Proteomes" id="UP000223749">
    <property type="component" value="Chromosome"/>
</dbReference>
<sequence length="115" mass="12440">MLKFIKGFGYAFSGIVYAFKTQLNFKFHIAALLVTAVAGWHFTLSVNEWLWIIAAAAIVLITELLNTAIEVLVDLVSPDINPKAKIIKDVAAASVLIAAIAAAIIGLIIFIPKIF</sequence>
<evidence type="ECO:0000256" key="18">
    <source>
        <dbReference type="PIRSR" id="PIRSR600829-4"/>
    </source>
</evidence>
<evidence type="ECO:0000256" key="9">
    <source>
        <dbReference type="ARBA" id="ARBA00022840"/>
    </source>
</evidence>
<protein>
    <submittedName>
        <fullName evidence="20">Diacylglycerol kinase</fullName>
    </submittedName>
</protein>
<feature type="binding site" evidence="16">
    <location>
        <position position="63"/>
    </location>
    <ligand>
        <name>substrate</name>
    </ligand>
</feature>
<comment type="subcellular location">
    <subcellularLocation>
        <location evidence="1">Cell membrane</location>
        <topology evidence="1">Multi-pass membrane protein</topology>
    </subcellularLocation>
</comment>
<evidence type="ECO:0000313" key="21">
    <source>
        <dbReference type="Proteomes" id="UP000223749"/>
    </source>
</evidence>
<dbReference type="EMBL" id="CP024091">
    <property type="protein sequence ID" value="ATP58729.1"/>
    <property type="molecule type" value="Genomic_DNA"/>
</dbReference>
<reference evidence="20 21" key="1">
    <citation type="submission" date="2017-10" db="EMBL/GenBank/DDBJ databases">
        <title>Whole genome of Pedobacter ginsengisoli T01R-27 isolated from tomato rhizosphere.</title>
        <authorList>
            <person name="Weon H.-Y."/>
            <person name="Lee S.A."/>
            <person name="Sang M.K."/>
            <person name="Song J."/>
        </authorList>
    </citation>
    <scope>NUCLEOTIDE SEQUENCE [LARGE SCALE GENOMIC DNA]</scope>
    <source>
        <strain evidence="20 21">T01R-27</strain>
    </source>
</reference>
<comment type="similarity">
    <text evidence="2">Belongs to the bacterial diacylglycerol kinase family.</text>
</comment>
<dbReference type="Pfam" id="PF01219">
    <property type="entry name" value="DAGK_prokar"/>
    <property type="match status" value="1"/>
</dbReference>
<evidence type="ECO:0000256" key="5">
    <source>
        <dbReference type="ARBA" id="ARBA00022679"/>
    </source>
</evidence>
<evidence type="ECO:0000256" key="11">
    <source>
        <dbReference type="ARBA" id="ARBA00023098"/>
    </source>
</evidence>
<organism evidence="20 21">
    <name type="scientific">Pedobacter ginsengisoli</name>
    <dbReference type="NCBI Taxonomy" id="363852"/>
    <lineage>
        <taxon>Bacteria</taxon>
        <taxon>Pseudomonadati</taxon>
        <taxon>Bacteroidota</taxon>
        <taxon>Sphingobacteriia</taxon>
        <taxon>Sphingobacteriales</taxon>
        <taxon>Sphingobacteriaceae</taxon>
        <taxon>Pedobacter</taxon>
    </lineage>
</organism>
<dbReference type="GO" id="GO:0005524">
    <property type="term" value="F:ATP binding"/>
    <property type="evidence" value="ECO:0007669"/>
    <property type="project" value="UniProtKB-KW"/>
</dbReference>
<keyword evidence="5" id="KW-0808">Transferase</keyword>
<dbReference type="GO" id="GO:0005886">
    <property type="term" value="C:plasma membrane"/>
    <property type="evidence" value="ECO:0007669"/>
    <property type="project" value="UniProtKB-SubCell"/>
</dbReference>
<evidence type="ECO:0000313" key="20">
    <source>
        <dbReference type="EMBL" id="ATP58729.1"/>
    </source>
</evidence>
<evidence type="ECO:0000256" key="14">
    <source>
        <dbReference type="ARBA" id="ARBA00023264"/>
    </source>
</evidence>
<evidence type="ECO:0000256" key="3">
    <source>
        <dbReference type="ARBA" id="ARBA00022475"/>
    </source>
</evidence>
<feature type="binding site" evidence="18">
    <location>
        <position position="70"/>
    </location>
    <ligand>
        <name>a divalent metal cation</name>
        <dbReference type="ChEBI" id="CHEBI:60240"/>
    </ligand>
</feature>
<evidence type="ECO:0000256" key="6">
    <source>
        <dbReference type="ARBA" id="ARBA00022692"/>
    </source>
</evidence>
<evidence type="ECO:0000256" key="4">
    <source>
        <dbReference type="ARBA" id="ARBA00022516"/>
    </source>
</evidence>
<keyword evidence="3" id="KW-1003">Cell membrane</keyword>
<feature type="transmembrane region" description="Helical" evidence="19">
    <location>
        <begin position="49"/>
        <end position="69"/>
    </location>
</feature>
<keyword evidence="18" id="KW-0460">Magnesium</keyword>
<feature type="binding site" evidence="17">
    <location>
        <position position="70"/>
    </location>
    <ligand>
        <name>ATP</name>
        <dbReference type="ChEBI" id="CHEBI:30616"/>
    </ligand>
</feature>
<dbReference type="PANTHER" id="PTHR34299:SF1">
    <property type="entry name" value="DIACYLGLYCEROL KINASE"/>
    <property type="match status" value="1"/>
</dbReference>
<keyword evidence="13" id="KW-0594">Phospholipid biosynthesis</keyword>
<evidence type="ECO:0000256" key="15">
    <source>
        <dbReference type="PIRSR" id="PIRSR600829-1"/>
    </source>
</evidence>
<dbReference type="CDD" id="cd14265">
    <property type="entry name" value="UDPK_IM_like"/>
    <property type="match status" value="1"/>
</dbReference>
<dbReference type="GO" id="GO:0008654">
    <property type="term" value="P:phospholipid biosynthetic process"/>
    <property type="evidence" value="ECO:0007669"/>
    <property type="project" value="UniProtKB-KW"/>
</dbReference>
<keyword evidence="21" id="KW-1185">Reference proteome</keyword>
<feature type="transmembrane region" description="Helical" evidence="19">
    <location>
        <begin position="90"/>
        <end position="111"/>
    </location>
</feature>
<dbReference type="InterPro" id="IPR036945">
    <property type="entry name" value="DAGK_sf"/>
</dbReference>
<evidence type="ECO:0000256" key="17">
    <source>
        <dbReference type="PIRSR" id="PIRSR600829-3"/>
    </source>
</evidence>
<dbReference type="InterPro" id="IPR000829">
    <property type="entry name" value="DAGK"/>
</dbReference>
<keyword evidence="18" id="KW-0479">Metal-binding</keyword>
<keyword evidence="9 17" id="KW-0067">ATP-binding</keyword>
<dbReference type="OrthoDB" id="1493837at2"/>
<evidence type="ECO:0000256" key="13">
    <source>
        <dbReference type="ARBA" id="ARBA00023209"/>
    </source>
</evidence>
<feature type="binding site" evidence="17">
    <location>
        <begin position="88"/>
        <end position="89"/>
    </location>
    <ligand>
        <name>ATP</name>
        <dbReference type="ChEBI" id="CHEBI:30616"/>
    </ligand>
</feature>
<name>A0A2D1UAW9_9SPHI</name>
<dbReference type="GO" id="GO:0046872">
    <property type="term" value="F:metal ion binding"/>
    <property type="evidence" value="ECO:0007669"/>
    <property type="project" value="UniProtKB-KW"/>
</dbReference>
<keyword evidence="7 17" id="KW-0547">Nucleotide-binding</keyword>
<dbReference type="Gene3D" id="1.10.287.3610">
    <property type="match status" value="1"/>
</dbReference>
<dbReference type="AlphaFoldDB" id="A0A2D1UAW9"/>
<evidence type="ECO:0000256" key="19">
    <source>
        <dbReference type="SAM" id="Phobius"/>
    </source>
</evidence>
<dbReference type="PANTHER" id="PTHR34299">
    <property type="entry name" value="DIACYLGLYCEROL KINASE"/>
    <property type="match status" value="1"/>
</dbReference>
<dbReference type="KEGG" id="pgs:CPT03_20805"/>
<gene>
    <name evidence="20" type="ORF">CPT03_20805</name>
</gene>